<keyword evidence="2" id="KW-0813">Transport</keyword>
<name>A0ABV2SDG2_9GAMM</name>
<dbReference type="EMBL" id="JBEWTB010000002">
    <property type="protein sequence ID" value="MET4755796.1"/>
    <property type="molecule type" value="Genomic_DNA"/>
</dbReference>
<dbReference type="PROSITE" id="PS50850">
    <property type="entry name" value="MFS"/>
    <property type="match status" value="1"/>
</dbReference>
<feature type="transmembrane region" description="Helical" evidence="8">
    <location>
        <begin position="333"/>
        <end position="361"/>
    </location>
</feature>
<dbReference type="Pfam" id="PF00083">
    <property type="entry name" value="Sugar_tr"/>
    <property type="match status" value="1"/>
</dbReference>
<dbReference type="InterPro" id="IPR036259">
    <property type="entry name" value="MFS_trans_sf"/>
</dbReference>
<dbReference type="Proteomes" id="UP001549366">
    <property type="component" value="Unassembled WGS sequence"/>
</dbReference>
<evidence type="ECO:0000256" key="1">
    <source>
        <dbReference type="ARBA" id="ARBA00004651"/>
    </source>
</evidence>
<organism evidence="10 11">
    <name type="scientific">Endozoicomonas lisbonensis</name>
    <dbReference type="NCBI Taxonomy" id="3120522"/>
    <lineage>
        <taxon>Bacteria</taxon>
        <taxon>Pseudomonadati</taxon>
        <taxon>Pseudomonadota</taxon>
        <taxon>Gammaproteobacteria</taxon>
        <taxon>Oceanospirillales</taxon>
        <taxon>Endozoicomonadaceae</taxon>
        <taxon>Endozoicomonas</taxon>
    </lineage>
</organism>
<proteinExistence type="predicted"/>
<dbReference type="InterPro" id="IPR051084">
    <property type="entry name" value="H+-coupled_symporters"/>
</dbReference>
<keyword evidence="11" id="KW-1185">Reference proteome</keyword>
<evidence type="ECO:0000256" key="5">
    <source>
        <dbReference type="ARBA" id="ARBA00022847"/>
    </source>
</evidence>
<sequence length="432" mass="47204">MVMSNSTANLSREQLGLIFITSMGGFLELYDFIIYALMAPYIADQFFPGHDTYTSLLTTFATFSIGYLVRPLGGVVFGHLGDRFGRKPVFVATVLVMALSTFLMGCLPTYSQIGIWAPLMLVFLRILQGFSIGGEIPGAMTYLSETVHQRRGLVVSLLFSALTNGILFGSLVNAFMLWWLPENSMQEWGWRVPFWLGGTLGICSYIVRKHFQESGLFLQLAKHKTRSAVPLVQLLQQHRRKLLAGVLLAAPGASSITLLFLFTPGYLTKMLNYPGSDVALAGGIGIFFTSLVTIVAGHLADLLPVRRLLFAAYGFIVLFSVPVFYWYETGADVYRVMLFSGLMVGSLTGGLLTLSILFPVIVRYSGIAFCYNAGYALFGGLTPVIAMALIGWSDNLQAPAWYLMTSGGLGLLAAWKLPALHNTNSALSSSPK</sequence>
<keyword evidence="5" id="KW-0769">Symport</keyword>
<feature type="transmembrane region" description="Helical" evidence="8">
    <location>
        <begin position="373"/>
        <end position="392"/>
    </location>
</feature>
<feature type="transmembrane region" description="Helical" evidence="8">
    <location>
        <begin position="278"/>
        <end position="296"/>
    </location>
</feature>
<comment type="caution">
    <text evidence="10">The sequence shown here is derived from an EMBL/GenBank/DDBJ whole genome shotgun (WGS) entry which is preliminary data.</text>
</comment>
<dbReference type="PANTHER" id="PTHR43528">
    <property type="entry name" value="ALPHA-KETOGLUTARATE PERMEASE"/>
    <property type="match status" value="1"/>
</dbReference>
<protein>
    <submittedName>
        <fullName evidence="10">MFS family permease</fullName>
    </submittedName>
</protein>
<evidence type="ECO:0000256" key="7">
    <source>
        <dbReference type="ARBA" id="ARBA00023136"/>
    </source>
</evidence>
<feature type="transmembrane region" description="Helical" evidence="8">
    <location>
        <begin position="15"/>
        <end position="43"/>
    </location>
</feature>
<dbReference type="InterPro" id="IPR020846">
    <property type="entry name" value="MFS_dom"/>
</dbReference>
<evidence type="ECO:0000259" key="9">
    <source>
        <dbReference type="PROSITE" id="PS50850"/>
    </source>
</evidence>
<evidence type="ECO:0000256" key="2">
    <source>
        <dbReference type="ARBA" id="ARBA00022448"/>
    </source>
</evidence>
<feature type="domain" description="Major facilitator superfamily (MFS) profile" evidence="9">
    <location>
        <begin position="17"/>
        <end position="425"/>
    </location>
</feature>
<keyword evidence="4 8" id="KW-0812">Transmembrane</keyword>
<evidence type="ECO:0000256" key="8">
    <source>
        <dbReference type="SAM" id="Phobius"/>
    </source>
</evidence>
<accession>A0ABV2SDG2</accession>
<comment type="subcellular location">
    <subcellularLocation>
        <location evidence="1">Cell membrane</location>
        <topology evidence="1">Multi-pass membrane protein</topology>
    </subcellularLocation>
</comment>
<feature type="transmembrane region" description="Helical" evidence="8">
    <location>
        <begin position="188"/>
        <end position="207"/>
    </location>
</feature>
<evidence type="ECO:0000256" key="4">
    <source>
        <dbReference type="ARBA" id="ARBA00022692"/>
    </source>
</evidence>
<evidence type="ECO:0000313" key="11">
    <source>
        <dbReference type="Proteomes" id="UP001549366"/>
    </source>
</evidence>
<feature type="transmembrane region" description="Helical" evidence="8">
    <location>
        <begin position="242"/>
        <end position="266"/>
    </location>
</feature>
<keyword evidence="7 8" id="KW-0472">Membrane</keyword>
<gene>
    <name evidence="10" type="ORF">V5J35_000988</name>
</gene>
<keyword evidence="3" id="KW-1003">Cell membrane</keyword>
<reference evidence="10 11" key="1">
    <citation type="submission" date="2024-06" db="EMBL/GenBank/DDBJ databases">
        <title>Genomic Encyclopedia of Type Strains, Phase V (KMG-V): Genome sequencing to study the core and pangenomes of soil and plant-associated prokaryotes.</title>
        <authorList>
            <person name="Whitman W."/>
        </authorList>
    </citation>
    <scope>NUCLEOTIDE SEQUENCE [LARGE SCALE GENOMIC DNA]</scope>
    <source>
        <strain evidence="10 11">NE40</strain>
    </source>
</reference>
<dbReference type="PANTHER" id="PTHR43528:SF7">
    <property type="entry name" value="MFS TRANSPORTER"/>
    <property type="match status" value="1"/>
</dbReference>
<feature type="transmembrane region" description="Helical" evidence="8">
    <location>
        <begin position="113"/>
        <end position="132"/>
    </location>
</feature>
<keyword evidence="6 8" id="KW-1133">Transmembrane helix</keyword>
<feature type="transmembrane region" description="Helical" evidence="8">
    <location>
        <begin position="55"/>
        <end position="77"/>
    </location>
</feature>
<feature type="transmembrane region" description="Helical" evidence="8">
    <location>
        <begin position="89"/>
        <end position="107"/>
    </location>
</feature>
<dbReference type="Gene3D" id="1.20.1250.20">
    <property type="entry name" value="MFS general substrate transporter like domains"/>
    <property type="match status" value="2"/>
</dbReference>
<evidence type="ECO:0000256" key="3">
    <source>
        <dbReference type="ARBA" id="ARBA00022475"/>
    </source>
</evidence>
<dbReference type="SUPFAM" id="SSF103473">
    <property type="entry name" value="MFS general substrate transporter"/>
    <property type="match status" value="1"/>
</dbReference>
<feature type="transmembrane region" description="Helical" evidence="8">
    <location>
        <begin position="308"/>
        <end position="327"/>
    </location>
</feature>
<evidence type="ECO:0000313" key="10">
    <source>
        <dbReference type="EMBL" id="MET4755796.1"/>
    </source>
</evidence>
<dbReference type="InterPro" id="IPR005828">
    <property type="entry name" value="MFS_sugar_transport-like"/>
</dbReference>
<evidence type="ECO:0000256" key="6">
    <source>
        <dbReference type="ARBA" id="ARBA00022989"/>
    </source>
</evidence>
<feature type="transmembrane region" description="Helical" evidence="8">
    <location>
        <begin position="398"/>
        <end position="415"/>
    </location>
</feature>
<feature type="transmembrane region" description="Helical" evidence="8">
    <location>
        <begin position="153"/>
        <end position="176"/>
    </location>
</feature>